<keyword evidence="3" id="KW-1185">Reference proteome</keyword>
<keyword evidence="1" id="KW-0732">Signal</keyword>
<dbReference type="AlphaFoldDB" id="A0A2I0HTE8"/>
<protein>
    <submittedName>
        <fullName evidence="2">Uncharacterized protein</fullName>
    </submittedName>
</protein>
<comment type="caution">
    <text evidence="2">The sequence shown here is derived from an EMBL/GenBank/DDBJ whole genome shotgun (WGS) entry which is preliminary data.</text>
</comment>
<dbReference type="EMBL" id="PGOL01005523">
    <property type="protein sequence ID" value="PKI34991.1"/>
    <property type="molecule type" value="Genomic_DNA"/>
</dbReference>
<feature type="signal peptide" evidence="1">
    <location>
        <begin position="1"/>
        <end position="29"/>
    </location>
</feature>
<evidence type="ECO:0000313" key="3">
    <source>
        <dbReference type="Proteomes" id="UP000233551"/>
    </source>
</evidence>
<accession>A0A2I0HTE8</accession>
<reference evidence="2 3" key="1">
    <citation type="submission" date="2017-11" db="EMBL/GenBank/DDBJ databases">
        <title>De-novo sequencing of pomegranate (Punica granatum L.) genome.</title>
        <authorList>
            <person name="Akparov Z."/>
            <person name="Amiraslanov A."/>
            <person name="Hajiyeva S."/>
            <person name="Abbasov M."/>
            <person name="Kaur K."/>
            <person name="Hamwieh A."/>
            <person name="Solovyev V."/>
            <person name="Salamov A."/>
            <person name="Braich B."/>
            <person name="Kosarev P."/>
            <person name="Mahmoud A."/>
            <person name="Hajiyev E."/>
            <person name="Babayeva S."/>
            <person name="Izzatullayeva V."/>
            <person name="Mammadov A."/>
            <person name="Mammadov A."/>
            <person name="Sharifova S."/>
            <person name="Ojaghi J."/>
            <person name="Eynullazada K."/>
            <person name="Bayramov B."/>
            <person name="Abdulazimova A."/>
            <person name="Shahmuradov I."/>
        </authorList>
    </citation>
    <scope>NUCLEOTIDE SEQUENCE [LARGE SCALE GENOMIC DNA]</scope>
    <source>
        <strain evidence="3">cv. AG2017</strain>
        <tissue evidence="2">Leaf</tissue>
    </source>
</reference>
<name>A0A2I0HTE8_PUNGR</name>
<proteinExistence type="predicted"/>
<evidence type="ECO:0000313" key="2">
    <source>
        <dbReference type="EMBL" id="PKI34991.1"/>
    </source>
</evidence>
<gene>
    <name evidence="2" type="ORF">CRG98_044622</name>
</gene>
<feature type="chain" id="PRO_5014169367" evidence="1">
    <location>
        <begin position="30"/>
        <end position="151"/>
    </location>
</feature>
<dbReference type="Proteomes" id="UP000233551">
    <property type="component" value="Unassembled WGS sequence"/>
</dbReference>
<organism evidence="2 3">
    <name type="scientific">Punica granatum</name>
    <name type="common">Pomegranate</name>
    <dbReference type="NCBI Taxonomy" id="22663"/>
    <lineage>
        <taxon>Eukaryota</taxon>
        <taxon>Viridiplantae</taxon>
        <taxon>Streptophyta</taxon>
        <taxon>Embryophyta</taxon>
        <taxon>Tracheophyta</taxon>
        <taxon>Spermatophyta</taxon>
        <taxon>Magnoliopsida</taxon>
        <taxon>eudicotyledons</taxon>
        <taxon>Gunneridae</taxon>
        <taxon>Pentapetalae</taxon>
        <taxon>rosids</taxon>
        <taxon>malvids</taxon>
        <taxon>Myrtales</taxon>
        <taxon>Lythraceae</taxon>
        <taxon>Punica</taxon>
    </lineage>
</organism>
<evidence type="ECO:0000256" key="1">
    <source>
        <dbReference type="SAM" id="SignalP"/>
    </source>
</evidence>
<sequence>MSRHFHTLFITVHMFGMPVSMVMVDNGAAVNMMPISTIAKLNRTYENIAKTGVTITNFKDVVIGTQGVLSIDIQVWSSVTTSAFFVVGVSELRPTNSRGSMNPRWRTEQAKLLGVSPRPFSINFLAPDARCYDESVGLVHVMGQDLHGRST</sequence>